<sequence length="240" mass="26452">MIQLRRSEQRGHANHGWLDSYHSFSFSQYYDPQHMSYSVLRVINEDVVAAGQGFGMHPHRDMEIITYMLRGELQHKDSLGNGSVIAAGDVQRMTAGTGIVHSEFNASATQDVHLLQIWLLPEANGLTPGYEEKHFEAAEKRDRWCLVAARGGRDGALHINQDVALYASVISAGNRLDYSMAPDRSVYLQVARGSLRLNGELLDAGDAAKIDQAQAISLQALEEAEILLFDLPSVAGPYSS</sequence>
<dbReference type="Proteomes" id="UP000275137">
    <property type="component" value="Unassembled WGS sequence"/>
</dbReference>
<feature type="binding site" evidence="2">
    <location>
        <position position="103"/>
    </location>
    <ligand>
        <name>Fe cation</name>
        <dbReference type="ChEBI" id="CHEBI:24875"/>
    </ligand>
</feature>
<comment type="similarity">
    <text evidence="1 3">Belongs to the pirin family.</text>
</comment>
<gene>
    <name evidence="6" type="ORF">ED236_02580</name>
</gene>
<feature type="binding site" evidence="2">
    <location>
        <position position="57"/>
    </location>
    <ligand>
        <name>Fe cation</name>
        <dbReference type="ChEBI" id="CHEBI:24875"/>
    </ligand>
</feature>
<evidence type="ECO:0000256" key="1">
    <source>
        <dbReference type="ARBA" id="ARBA00008416"/>
    </source>
</evidence>
<feature type="binding site" evidence="2">
    <location>
        <position position="59"/>
    </location>
    <ligand>
        <name>Fe cation</name>
        <dbReference type="ChEBI" id="CHEBI:24875"/>
    </ligand>
</feature>
<evidence type="ECO:0000259" key="5">
    <source>
        <dbReference type="Pfam" id="PF17954"/>
    </source>
</evidence>
<dbReference type="Pfam" id="PF17954">
    <property type="entry name" value="Pirin_C_2"/>
    <property type="match status" value="1"/>
</dbReference>
<comment type="caution">
    <text evidence="6">The sequence shown here is derived from an EMBL/GenBank/DDBJ whole genome shotgun (WGS) entry which is preliminary data.</text>
</comment>
<dbReference type="InterPro" id="IPR041602">
    <property type="entry name" value="Quercetinase_C"/>
</dbReference>
<comment type="cofactor">
    <cofactor evidence="2">
        <name>Fe cation</name>
        <dbReference type="ChEBI" id="CHEBI:24875"/>
    </cofactor>
    <text evidence="2">Binds 1 Fe cation per subunit.</text>
</comment>
<evidence type="ECO:0000313" key="7">
    <source>
        <dbReference type="Proteomes" id="UP000275137"/>
    </source>
</evidence>
<dbReference type="PIRSF" id="PIRSF006232">
    <property type="entry name" value="Pirin"/>
    <property type="match status" value="1"/>
</dbReference>
<dbReference type="PANTHER" id="PTHR43212:SF3">
    <property type="entry name" value="QUERCETIN 2,3-DIOXYGENASE"/>
    <property type="match status" value="1"/>
</dbReference>
<dbReference type="InterPro" id="IPR003829">
    <property type="entry name" value="Pirin_N_dom"/>
</dbReference>
<dbReference type="GO" id="GO:0046872">
    <property type="term" value="F:metal ion binding"/>
    <property type="evidence" value="ECO:0007669"/>
    <property type="project" value="UniProtKB-KW"/>
</dbReference>
<dbReference type="PANTHER" id="PTHR43212">
    <property type="entry name" value="QUERCETIN 2,3-DIOXYGENASE"/>
    <property type="match status" value="1"/>
</dbReference>
<dbReference type="AlphaFoldDB" id="A0A3N0V727"/>
<dbReference type="Pfam" id="PF02678">
    <property type="entry name" value="Pirin"/>
    <property type="match status" value="1"/>
</dbReference>
<name>A0A3N0V727_9PROT</name>
<keyword evidence="2" id="KW-0479">Metal-binding</keyword>
<evidence type="ECO:0000256" key="3">
    <source>
        <dbReference type="RuleBase" id="RU003457"/>
    </source>
</evidence>
<keyword evidence="2" id="KW-0408">Iron</keyword>
<dbReference type="SUPFAM" id="SSF51182">
    <property type="entry name" value="RmlC-like cupins"/>
    <property type="match status" value="1"/>
</dbReference>
<dbReference type="CDD" id="cd20311">
    <property type="entry name" value="cupin_Yhhw_C"/>
    <property type="match status" value="1"/>
</dbReference>
<dbReference type="EMBL" id="RJVP01000001">
    <property type="protein sequence ID" value="ROH88606.1"/>
    <property type="molecule type" value="Genomic_DNA"/>
</dbReference>
<protein>
    <submittedName>
        <fullName evidence="6">Pirin family protein</fullName>
    </submittedName>
</protein>
<evidence type="ECO:0000259" key="4">
    <source>
        <dbReference type="Pfam" id="PF02678"/>
    </source>
</evidence>
<proteinExistence type="inferred from homology"/>
<dbReference type="CDD" id="cd02910">
    <property type="entry name" value="cupin_Yhhw_N"/>
    <property type="match status" value="1"/>
</dbReference>
<dbReference type="InterPro" id="IPR014710">
    <property type="entry name" value="RmlC-like_jellyroll"/>
</dbReference>
<dbReference type="InterPro" id="IPR011051">
    <property type="entry name" value="RmlC_Cupin_sf"/>
</dbReference>
<dbReference type="InterPro" id="IPR012093">
    <property type="entry name" value="Pirin"/>
</dbReference>
<feature type="domain" description="Pirin N-terminal" evidence="4">
    <location>
        <begin position="7"/>
        <end position="119"/>
    </location>
</feature>
<dbReference type="Gene3D" id="2.60.120.10">
    <property type="entry name" value="Jelly Rolls"/>
    <property type="match status" value="2"/>
</dbReference>
<dbReference type="RefSeq" id="WP_123236598.1">
    <property type="nucleotide sequence ID" value="NZ_RJVP01000001.1"/>
</dbReference>
<keyword evidence="7" id="KW-1185">Reference proteome</keyword>
<accession>A0A3N0V727</accession>
<evidence type="ECO:0000313" key="6">
    <source>
        <dbReference type="EMBL" id="ROH88606.1"/>
    </source>
</evidence>
<feature type="binding site" evidence="2">
    <location>
        <position position="101"/>
    </location>
    <ligand>
        <name>Fe cation</name>
        <dbReference type="ChEBI" id="CHEBI:24875"/>
    </ligand>
</feature>
<reference evidence="6 7" key="1">
    <citation type="submission" date="2018-10" db="EMBL/GenBank/DDBJ databases">
        <authorList>
            <person name="Chen W.-M."/>
        </authorList>
    </citation>
    <scope>NUCLEOTIDE SEQUENCE [LARGE SCALE GENOMIC DNA]</scope>
    <source>
        <strain evidence="6 7">H-5</strain>
    </source>
</reference>
<evidence type="ECO:0000256" key="2">
    <source>
        <dbReference type="PIRSR" id="PIRSR006232-1"/>
    </source>
</evidence>
<feature type="domain" description="Quercetin 2,3-dioxygenase C-terminal cupin" evidence="5">
    <location>
        <begin position="146"/>
        <end position="231"/>
    </location>
</feature>
<organism evidence="6 7">
    <name type="scientific">Pseudomethylobacillus aquaticus</name>
    <dbReference type="NCBI Taxonomy" id="2676064"/>
    <lineage>
        <taxon>Bacteria</taxon>
        <taxon>Pseudomonadati</taxon>
        <taxon>Pseudomonadota</taxon>
        <taxon>Betaproteobacteria</taxon>
        <taxon>Nitrosomonadales</taxon>
        <taxon>Methylophilaceae</taxon>
        <taxon>Pseudomethylobacillus</taxon>
    </lineage>
</organism>